<organism evidence="3 4">
    <name type="scientific">Amycolatopsis cihanbeyliensis</name>
    <dbReference type="NCBI Taxonomy" id="1128664"/>
    <lineage>
        <taxon>Bacteria</taxon>
        <taxon>Bacillati</taxon>
        <taxon>Actinomycetota</taxon>
        <taxon>Actinomycetes</taxon>
        <taxon>Pseudonocardiales</taxon>
        <taxon>Pseudonocardiaceae</taxon>
        <taxon>Amycolatopsis</taxon>
    </lineage>
</organism>
<evidence type="ECO:0000256" key="1">
    <source>
        <dbReference type="SAM" id="MobiDB-lite"/>
    </source>
</evidence>
<dbReference type="OrthoDB" id="9429427at2"/>
<dbReference type="InterPro" id="IPR000994">
    <property type="entry name" value="Pept_M24"/>
</dbReference>
<feature type="region of interest" description="Disordered" evidence="1">
    <location>
        <begin position="181"/>
        <end position="208"/>
    </location>
</feature>
<gene>
    <name evidence="3" type="ORF">FB471_2769</name>
</gene>
<evidence type="ECO:0000313" key="3">
    <source>
        <dbReference type="EMBL" id="TQJ03019.1"/>
    </source>
</evidence>
<proteinExistence type="predicted"/>
<evidence type="ECO:0000313" key="4">
    <source>
        <dbReference type="Proteomes" id="UP000320876"/>
    </source>
</evidence>
<keyword evidence="4" id="KW-1185">Reference proteome</keyword>
<dbReference type="EMBL" id="VFML01000001">
    <property type="protein sequence ID" value="TQJ03019.1"/>
    <property type="molecule type" value="Genomic_DNA"/>
</dbReference>
<evidence type="ECO:0000259" key="2">
    <source>
        <dbReference type="Pfam" id="PF00557"/>
    </source>
</evidence>
<dbReference type="RefSeq" id="WP_141998449.1">
    <property type="nucleotide sequence ID" value="NZ_VFML01000001.1"/>
</dbReference>
<dbReference type="SUPFAM" id="SSF55920">
    <property type="entry name" value="Creatinase/aminopeptidase"/>
    <property type="match status" value="1"/>
</dbReference>
<accession>A0A542DIU3</accession>
<dbReference type="InterPro" id="IPR036005">
    <property type="entry name" value="Creatinase/aminopeptidase-like"/>
</dbReference>
<dbReference type="Gene3D" id="3.90.230.10">
    <property type="entry name" value="Creatinase/methionine aminopeptidase superfamily"/>
    <property type="match status" value="1"/>
</dbReference>
<dbReference type="Pfam" id="PF00557">
    <property type="entry name" value="Peptidase_M24"/>
    <property type="match status" value="1"/>
</dbReference>
<comment type="caution">
    <text evidence="3">The sequence shown here is derived from an EMBL/GenBank/DDBJ whole genome shotgun (WGS) entry which is preliminary data.</text>
</comment>
<dbReference type="AlphaFoldDB" id="A0A542DIU3"/>
<reference evidence="3 4" key="1">
    <citation type="submission" date="2019-06" db="EMBL/GenBank/DDBJ databases">
        <title>Sequencing the genomes of 1000 actinobacteria strains.</title>
        <authorList>
            <person name="Klenk H.-P."/>
        </authorList>
    </citation>
    <scope>NUCLEOTIDE SEQUENCE [LARGE SCALE GENOMIC DNA]</scope>
    <source>
        <strain evidence="3 4">DSM 45679</strain>
    </source>
</reference>
<name>A0A542DIU3_AMYCI</name>
<feature type="domain" description="Peptidase M24" evidence="2">
    <location>
        <begin position="24"/>
        <end position="200"/>
    </location>
</feature>
<dbReference type="Proteomes" id="UP000320876">
    <property type="component" value="Unassembled WGS sequence"/>
</dbReference>
<sequence length="286" mass="31902">MSTTENSISLRHPKAVESLNRGRKIVADAFRDTLHALCHRDDVTEIEFRDRWHRGISESEEMTWDGWYTPPLMGMSVLFATAADPSRVNFRTFRDKNSFVSARTLDPDNGIVLGYASNVHRRTGLPGDFATTVYLGREPRVRDHFARAREACREMISAVSSGSTAGDLHAAALDALARRGLSGTTHSDTDPDGHNVGHSLPRLPVGPLGRTLRPEQIDKLRHDRLFVRRGGEWGLASVEQFTVEPQVVSPEDPTLPKIMLHYVLNARRTVTVCDACEDPLRDLDLA</sequence>
<protein>
    <submittedName>
        <fullName evidence="3">Metallopeptidase family M24</fullName>
    </submittedName>
</protein>